<name>A0A2T7D9V9_9POAL</name>
<evidence type="ECO:0000313" key="3">
    <source>
        <dbReference type="Proteomes" id="UP000244336"/>
    </source>
</evidence>
<sequence length="91" mass="10258">MVSRLRDGRKKIARAHRTRKAHAPTQAGARLRPAHVFRKVKDPPMALGPLANGLQQICNRSRANSDRHFLPKYQISCDDVLASCSVMARRE</sequence>
<evidence type="ECO:0000313" key="2">
    <source>
        <dbReference type="EMBL" id="PUZ52372.1"/>
    </source>
</evidence>
<dbReference type="AlphaFoldDB" id="A0A2T7D9V9"/>
<feature type="region of interest" description="Disordered" evidence="1">
    <location>
        <begin position="1"/>
        <end position="29"/>
    </location>
</feature>
<evidence type="ECO:0000256" key="1">
    <source>
        <dbReference type="SAM" id="MobiDB-lite"/>
    </source>
</evidence>
<proteinExistence type="predicted"/>
<feature type="compositionally biased region" description="Basic residues" evidence="1">
    <location>
        <begin position="7"/>
        <end position="22"/>
    </location>
</feature>
<keyword evidence="3" id="KW-1185">Reference proteome</keyword>
<organism evidence="2 3">
    <name type="scientific">Panicum hallii var. hallii</name>
    <dbReference type="NCBI Taxonomy" id="1504633"/>
    <lineage>
        <taxon>Eukaryota</taxon>
        <taxon>Viridiplantae</taxon>
        <taxon>Streptophyta</taxon>
        <taxon>Embryophyta</taxon>
        <taxon>Tracheophyta</taxon>
        <taxon>Spermatophyta</taxon>
        <taxon>Magnoliopsida</taxon>
        <taxon>Liliopsida</taxon>
        <taxon>Poales</taxon>
        <taxon>Poaceae</taxon>
        <taxon>PACMAD clade</taxon>
        <taxon>Panicoideae</taxon>
        <taxon>Panicodae</taxon>
        <taxon>Paniceae</taxon>
        <taxon>Panicinae</taxon>
        <taxon>Panicum</taxon>
        <taxon>Panicum sect. Panicum</taxon>
    </lineage>
</organism>
<gene>
    <name evidence="2" type="ORF">GQ55_6G264500</name>
</gene>
<dbReference type="Proteomes" id="UP000244336">
    <property type="component" value="Chromosome 6"/>
</dbReference>
<dbReference type="Gramene" id="PUZ52372">
    <property type="protein sequence ID" value="PUZ52372"/>
    <property type="gene ID" value="GQ55_6G264500"/>
</dbReference>
<accession>A0A2T7D9V9</accession>
<protein>
    <submittedName>
        <fullName evidence="2">Uncharacterized protein</fullName>
    </submittedName>
</protein>
<dbReference type="EMBL" id="CM009754">
    <property type="protein sequence ID" value="PUZ52372.1"/>
    <property type="molecule type" value="Genomic_DNA"/>
</dbReference>
<reference evidence="2 3" key="1">
    <citation type="submission" date="2018-04" db="EMBL/GenBank/DDBJ databases">
        <title>WGS assembly of Panicum hallii var. hallii HAL2.</title>
        <authorList>
            <person name="Lovell J."/>
            <person name="Jenkins J."/>
            <person name="Lowry D."/>
            <person name="Mamidi S."/>
            <person name="Sreedasyam A."/>
            <person name="Weng X."/>
            <person name="Barry K."/>
            <person name="Bonette J."/>
            <person name="Campitelli B."/>
            <person name="Daum C."/>
            <person name="Gordon S."/>
            <person name="Gould B."/>
            <person name="Lipzen A."/>
            <person name="MacQueen A."/>
            <person name="Palacio-Mejia J."/>
            <person name="Plott C."/>
            <person name="Shakirov E."/>
            <person name="Shu S."/>
            <person name="Yoshinaga Y."/>
            <person name="Zane M."/>
            <person name="Rokhsar D."/>
            <person name="Grimwood J."/>
            <person name="Schmutz J."/>
            <person name="Juenger T."/>
        </authorList>
    </citation>
    <scope>NUCLEOTIDE SEQUENCE [LARGE SCALE GENOMIC DNA]</scope>
    <source>
        <strain evidence="3">cv. HAL2</strain>
    </source>
</reference>